<dbReference type="OrthoDB" id="5348404at2759"/>
<evidence type="ECO:0000313" key="7">
    <source>
        <dbReference type="EnsemblMetazoa" id="CLYHEMP016778.1"/>
    </source>
</evidence>
<keyword evidence="3 6" id="KW-1133">Transmembrane helix</keyword>
<dbReference type="Proteomes" id="UP000594262">
    <property type="component" value="Unplaced"/>
</dbReference>
<dbReference type="SMART" id="SM01417">
    <property type="entry name" value="Solute_trans_a"/>
    <property type="match status" value="1"/>
</dbReference>
<reference evidence="7" key="1">
    <citation type="submission" date="2021-01" db="UniProtKB">
        <authorList>
            <consortium name="EnsemblMetazoa"/>
        </authorList>
    </citation>
    <scope>IDENTIFICATION</scope>
</reference>
<feature type="transmembrane region" description="Helical" evidence="6">
    <location>
        <begin position="25"/>
        <end position="46"/>
    </location>
</feature>
<sequence>FSSFRLNHTRKLLKLTMNDSHIGKLFFQTAGAHVLSGFFAWAAILITGHQIALHTRHYTNPDQQKYIVRVLLIVPFYALDSWLSMLFFEKNYYIYFDTIRDCYEAFVIYNFLCLCYEYLGGEMAILSEIRGKVLKTSYFTCTCCFSGRQINIAFLRACKKATLQFCFTKPIMAAITLVLVATRNYSDGDFRPDKGYLYITIIYNISYTIALYGLFLFYNATKDLLTPYYPVLKFLTVKFIVFMSFWQGFVLAIIEKCGMITTYHEIEAGTISAGYQNFILCIEMFFAAVMLRFAFPYQVYRVQNHRLIDRDSLKEISSNLRRSINPKDILQDTIHNFAPAYQQYAGVNKAKDVQVTIADDGRETVSYQVTIPHSARDDYDSDSASGGERVSIGNKGVFKQQNDRFRTIDGHSPSLLLDTDDDKVNLLG</sequence>
<evidence type="ECO:0000256" key="5">
    <source>
        <dbReference type="SAM" id="MobiDB-lite"/>
    </source>
</evidence>
<protein>
    <submittedName>
        <fullName evidence="7">Uncharacterized protein</fullName>
    </submittedName>
</protein>
<feature type="transmembrane region" description="Helical" evidence="6">
    <location>
        <begin position="161"/>
        <end position="181"/>
    </location>
</feature>
<dbReference type="GO" id="GO:0016020">
    <property type="term" value="C:membrane"/>
    <property type="evidence" value="ECO:0007669"/>
    <property type="project" value="UniProtKB-SubCell"/>
</dbReference>
<feature type="transmembrane region" description="Helical" evidence="6">
    <location>
        <begin position="66"/>
        <end position="88"/>
    </location>
</feature>
<organism evidence="7 8">
    <name type="scientific">Clytia hemisphaerica</name>
    <dbReference type="NCBI Taxonomy" id="252671"/>
    <lineage>
        <taxon>Eukaryota</taxon>
        <taxon>Metazoa</taxon>
        <taxon>Cnidaria</taxon>
        <taxon>Hydrozoa</taxon>
        <taxon>Hydroidolina</taxon>
        <taxon>Leptothecata</taxon>
        <taxon>Obeliida</taxon>
        <taxon>Clytiidae</taxon>
        <taxon>Clytia</taxon>
    </lineage>
</organism>
<accession>A0A7M6DMT9</accession>
<dbReference type="PANTHER" id="PTHR23423">
    <property type="entry name" value="ORGANIC SOLUTE TRANSPORTER-RELATED"/>
    <property type="match status" value="1"/>
</dbReference>
<keyword evidence="2 6" id="KW-0812">Transmembrane</keyword>
<proteinExistence type="predicted"/>
<feature type="transmembrane region" description="Helical" evidence="6">
    <location>
        <begin position="108"/>
        <end position="126"/>
    </location>
</feature>
<feature type="transmembrane region" description="Helical" evidence="6">
    <location>
        <begin position="231"/>
        <end position="254"/>
    </location>
</feature>
<keyword evidence="4 6" id="KW-0472">Membrane</keyword>
<dbReference type="InterPro" id="IPR005178">
    <property type="entry name" value="Ostalpha/TMEM184C"/>
</dbReference>
<dbReference type="AlphaFoldDB" id="A0A7M6DMT9"/>
<name>A0A7M6DMT9_9CNID</name>
<feature type="region of interest" description="Disordered" evidence="5">
    <location>
        <begin position="376"/>
        <end position="396"/>
    </location>
</feature>
<evidence type="ECO:0000256" key="4">
    <source>
        <dbReference type="ARBA" id="ARBA00023136"/>
    </source>
</evidence>
<evidence type="ECO:0000256" key="1">
    <source>
        <dbReference type="ARBA" id="ARBA00004141"/>
    </source>
</evidence>
<keyword evidence="8" id="KW-1185">Reference proteome</keyword>
<evidence type="ECO:0000256" key="6">
    <source>
        <dbReference type="SAM" id="Phobius"/>
    </source>
</evidence>
<dbReference type="EnsemblMetazoa" id="CLYHEMT016778.1">
    <property type="protein sequence ID" value="CLYHEMP016778.1"/>
    <property type="gene ID" value="CLYHEMG016778"/>
</dbReference>
<evidence type="ECO:0000256" key="2">
    <source>
        <dbReference type="ARBA" id="ARBA00022692"/>
    </source>
</evidence>
<dbReference type="Pfam" id="PF03619">
    <property type="entry name" value="Solute_trans_a"/>
    <property type="match status" value="1"/>
</dbReference>
<evidence type="ECO:0000256" key="3">
    <source>
        <dbReference type="ARBA" id="ARBA00022989"/>
    </source>
</evidence>
<feature type="transmembrane region" description="Helical" evidence="6">
    <location>
        <begin position="196"/>
        <end position="219"/>
    </location>
</feature>
<feature type="transmembrane region" description="Helical" evidence="6">
    <location>
        <begin position="274"/>
        <end position="295"/>
    </location>
</feature>
<evidence type="ECO:0000313" key="8">
    <source>
        <dbReference type="Proteomes" id="UP000594262"/>
    </source>
</evidence>
<comment type="subcellular location">
    <subcellularLocation>
        <location evidence="1">Membrane</location>
        <topology evidence="1">Multi-pass membrane protein</topology>
    </subcellularLocation>
</comment>